<evidence type="ECO:0000313" key="2">
    <source>
        <dbReference type="Proteomes" id="UP001498398"/>
    </source>
</evidence>
<gene>
    <name evidence="1" type="ORF">VKT23_010048</name>
</gene>
<dbReference type="EMBL" id="JBANRG010000018">
    <property type="protein sequence ID" value="KAK7458140.1"/>
    <property type="molecule type" value="Genomic_DNA"/>
</dbReference>
<sequence>MTSFESICSIPTCPSSTFSALYEDDNISTQSLCDTAYGTIARYSQDLCAAGAGHRYRLDELLSGMLMHAPHPLGKRYVAVSLYIASQKGGDAVVDIARSWMENLFLPMLIISKETKGLRYPGYDPFTGEAERPEDPELEELRKKVALRERYLCAITQTFDLDCAAKLLEAGKGDKIPADITRRRMNASYIISDIFLKLISNKDETEATAHQQDRRARFPCILEMFQSWTQLDMNDLKLKIHTPFNVIYMTLDENLSFRNFRFYFDGDSTTPHKYKARMVRNSNGFSTGPNTLEVNFRSFDDSDYLMESIQRHDNIDPPDPSLLAVHAAFTKVMNGCGLMFYVRRIQEELENLELQHEGTDGDLLSTLLRKLDIGV</sequence>
<organism evidence="1 2">
    <name type="scientific">Marasmiellus scandens</name>
    <dbReference type="NCBI Taxonomy" id="2682957"/>
    <lineage>
        <taxon>Eukaryota</taxon>
        <taxon>Fungi</taxon>
        <taxon>Dikarya</taxon>
        <taxon>Basidiomycota</taxon>
        <taxon>Agaricomycotina</taxon>
        <taxon>Agaricomycetes</taxon>
        <taxon>Agaricomycetidae</taxon>
        <taxon>Agaricales</taxon>
        <taxon>Marasmiineae</taxon>
        <taxon>Omphalotaceae</taxon>
        <taxon>Marasmiellus</taxon>
    </lineage>
</organism>
<reference evidence="1 2" key="1">
    <citation type="submission" date="2024-01" db="EMBL/GenBank/DDBJ databases">
        <title>A draft genome for the cacao thread blight pathogen Marasmiellus scandens.</title>
        <authorList>
            <person name="Baruah I.K."/>
            <person name="Leung J."/>
            <person name="Bukari Y."/>
            <person name="Amoako-Attah I."/>
            <person name="Meinhardt L.W."/>
            <person name="Bailey B.A."/>
            <person name="Cohen S.P."/>
        </authorList>
    </citation>
    <scope>NUCLEOTIDE SEQUENCE [LARGE SCALE GENOMIC DNA]</scope>
    <source>
        <strain evidence="1 2">GH-19</strain>
    </source>
</reference>
<protein>
    <recommendedName>
        <fullName evidence="3">HNH nuclease domain-containing protein</fullName>
    </recommendedName>
</protein>
<name>A0ABR1JCW2_9AGAR</name>
<comment type="caution">
    <text evidence="1">The sequence shown here is derived from an EMBL/GenBank/DDBJ whole genome shotgun (WGS) entry which is preliminary data.</text>
</comment>
<dbReference type="Proteomes" id="UP001498398">
    <property type="component" value="Unassembled WGS sequence"/>
</dbReference>
<evidence type="ECO:0008006" key="3">
    <source>
        <dbReference type="Google" id="ProtNLM"/>
    </source>
</evidence>
<keyword evidence="2" id="KW-1185">Reference proteome</keyword>
<evidence type="ECO:0000313" key="1">
    <source>
        <dbReference type="EMBL" id="KAK7458140.1"/>
    </source>
</evidence>
<accession>A0ABR1JCW2</accession>
<proteinExistence type="predicted"/>